<comment type="caution">
    <text evidence="2">The sequence shown here is derived from an EMBL/GenBank/DDBJ whole genome shotgun (WGS) entry which is preliminary data.</text>
</comment>
<sequence length="61" mass="7205">MTGRIDLRWVRRELGKARLQRDQCMARLEDMKQELLTLEAKVTGFAELKKYLEQAGKTDHE</sequence>
<organism evidence="2 3">
    <name type="scientific">Kistimonas scapharcae</name>
    <dbReference type="NCBI Taxonomy" id="1036133"/>
    <lineage>
        <taxon>Bacteria</taxon>
        <taxon>Pseudomonadati</taxon>
        <taxon>Pseudomonadota</taxon>
        <taxon>Gammaproteobacteria</taxon>
        <taxon>Oceanospirillales</taxon>
        <taxon>Endozoicomonadaceae</taxon>
        <taxon>Kistimonas</taxon>
    </lineage>
</organism>
<evidence type="ECO:0000256" key="1">
    <source>
        <dbReference type="SAM" id="Coils"/>
    </source>
</evidence>
<evidence type="ECO:0000313" key="3">
    <source>
        <dbReference type="Proteomes" id="UP001500604"/>
    </source>
</evidence>
<keyword evidence="1" id="KW-0175">Coiled coil</keyword>
<gene>
    <name evidence="2" type="ORF">GCM10023116_48510</name>
</gene>
<evidence type="ECO:0000313" key="2">
    <source>
        <dbReference type="EMBL" id="GAA4652567.1"/>
    </source>
</evidence>
<protein>
    <recommendedName>
        <fullName evidence="4">Transposase</fullName>
    </recommendedName>
</protein>
<feature type="coiled-coil region" evidence="1">
    <location>
        <begin position="14"/>
        <end position="41"/>
    </location>
</feature>
<dbReference type="EMBL" id="BAABFL010000477">
    <property type="protein sequence ID" value="GAA4652567.1"/>
    <property type="molecule type" value="Genomic_DNA"/>
</dbReference>
<accession>A0ABP8V9X6</accession>
<proteinExistence type="predicted"/>
<name>A0ABP8V9X6_9GAMM</name>
<keyword evidence="3" id="KW-1185">Reference proteome</keyword>
<dbReference type="Proteomes" id="UP001500604">
    <property type="component" value="Unassembled WGS sequence"/>
</dbReference>
<evidence type="ECO:0008006" key="4">
    <source>
        <dbReference type="Google" id="ProtNLM"/>
    </source>
</evidence>
<reference evidence="3" key="1">
    <citation type="journal article" date="2019" name="Int. J. Syst. Evol. Microbiol.">
        <title>The Global Catalogue of Microorganisms (GCM) 10K type strain sequencing project: providing services to taxonomists for standard genome sequencing and annotation.</title>
        <authorList>
            <consortium name="The Broad Institute Genomics Platform"/>
            <consortium name="The Broad Institute Genome Sequencing Center for Infectious Disease"/>
            <person name="Wu L."/>
            <person name="Ma J."/>
        </authorList>
    </citation>
    <scope>NUCLEOTIDE SEQUENCE [LARGE SCALE GENOMIC DNA]</scope>
    <source>
        <strain evidence="3">JCM 17805</strain>
    </source>
</reference>
<dbReference type="RefSeq" id="WP_345199159.1">
    <property type="nucleotide sequence ID" value="NZ_BAABFL010000477.1"/>
</dbReference>